<sequence>MTKPWMRISPPLIKRYIALQLVRFRKNLGVSQGEVQAATGVTRANLAQLETAKHLPKPAIVERLLTFYGAPEKIRDLCQLVEAAKVADPWAHIESNIKDFNLFVGLEQSATTIESFDAVAVPGLFQTPAYARAVLAASAPALSVEEIEDFVAQRMERQAVFKRADPPRVWSIVTEGALRCMVGGTQVMAEQLDHLIEIGRQPEVRIQVTPAETGAHAGMHGSFSVFGFTTTLIGIGYLESVVRATFVDEPEEVERLVDVLNALRVTSLNPAESMVFIERVRKEVTR</sequence>
<evidence type="ECO:0000313" key="2">
    <source>
        <dbReference type="EMBL" id="SHF68941.1"/>
    </source>
</evidence>
<name>A0A1M5DQ22_STRHI</name>
<dbReference type="PROSITE" id="PS50943">
    <property type="entry name" value="HTH_CROC1"/>
    <property type="match status" value="1"/>
</dbReference>
<protein>
    <submittedName>
        <fullName evidence="2">Helix-turn-helix domain-containing protein</fullName>
    </submittedName>
</protein>
<dbReference type="GO" id="GO:0003677">
    <property type="term" value="F:DNA binding"/>
    <property type="evidence" value="ECO:0007669"/>
    <property type="project" value="InterPro"/>
</dbReference>
<accession>A0A1M5DQ22</accession>
<dbReference type="InterPro" id="IPR001387">
    <property type="entry name" value="Cro/C1-type_HTH"/>
</dbReference>
<dbReference type="CDD" id="cd00093">
    <property type="entry name" value="HTH_XRE"/>
    <property type="match status" value="1"/>
</dbReference>
<dbReference type="EMBL" id="FQVN01000004">
    <property type="protein sequence ID" value="SHF68941.1"/>
    <property type="molecule type" value="Genomic_DNA"/>
</dbReference>
<proteinExistence type="predicted"/>
<dbReference type="SMART" id="SM00530">
    <property type="entry name" value="HTH_XRE"/>
    <property type="match status" value="1"/>
</dbReference>
<gene>
    <name evidence="2" type="ORF">SAMN05444320_104551</name>
</gene>
<organism evidence="2 3">
    <name type="scientific">Streptoalloteichus hindustanus</name>
    <dbReference type="NCBI Taxonomy" id="2017"/>
    <lineage>
        <taxon>Bacteria</taxon>
        <taxon>Bacillati</taxon>
        <taxon>Actinomycetota</taxon>
        <taxon>Actinomycetes</taxon>
        <taxon>Pseudonocardiales</taxon>
        <taxon>Pseudonocardiaceae</taxon>
        <taxon>Streptoalloteichus</taxon>
    </lineage>
</organism>
<dbReference type="InterPro" id="IPR010982">
    <property type="entry name" value="Lambda_DNA-bd_dom_sf"/>
</dbReference>
<dbReference type="Proteomes" id="UP000184501">
    <property type="component" value="Unassembled WGS sequence"/>
</dbReference>
<dbReference type="OrthoDB" id="4285266at2"/>
<dbReference type="STRING" id="2017.SAMN05444320_104551"/>
<dbReference type="RefSeq" id="WP_143174180.1">
    <property type="nucleotide sequence ID" value="NZ_FQVN01000004.1"/>
</dbReference>
<dbReference type="Pfam" id="PF13560">
    <property type="entry name" value="HTH_31"/>
    <property type="match status" value="1"/>
</dbReference>
<evidence type="ECO:0000313" key="3">
    <source>
        <dbReference type="Proteomes" id="UP000184501"/>
    </source>
</evidence>
<feature type="domain" description="HTH cro/C1-type" evidence="1">
    <location>
        <begin position="21"/>
        <end position="74"/>
    </location>
</feature>
<reference evidence="2 3" key="1">
    <citation type="submission" date="2016-11" db="EMBL/GenBank/DDBJ databases">
        <authorList>
            <person name="Jaros S."/>
            <person name="Januszkiewicz K."/>
            <person name="Wedrychowicz H."/>
        </authorList>
    </citation>
    <scope>NUCLEOTIDE SEQUENCE [LARGE SCALE GENOMIC DNA]</scope>
    <source>
        <strain evidence="2 3">DSM 44523</strain>
    </source>
</reference>
<dbReference type="Pfam" id="PF19054">
    <property type="entry name" value="DUF5753"/>
    <property type="match status" value="1"/>
</dbReference>
<dbReference type="AlphaFoldDB" id="A0A1M5DQ22"/>
<keyword evidence="3" id="KW-1185">Reference proteome</keyword>
<dbReference type="SUPFAM" id="SSF47413">
    <property type="entry name" value="lambda repressor-like DNA-binding domains"/>
    <property type="match status" value="1"/>
</dbReference>
<dbReference type="Gene3D" id="1.10.260.40">
    <property type="entry name" value="lambda repressor-like DNA-binding domains"/>
    <property type="match status" value="1"/>
</dbReference>
<dbReference type="InterPro" id="IPR043917">
    <property type="entry name" value="DUF5753"/>
</dbReference>
<evidence type="ECO:0000259" key="1">
    <source>
        <dbReference type="PROSITE" id="PS50943"/>
    </source>
</evidence>